<evidence type="ECO:0000313" key="8">
    <source>
        <dbReference type="EMBL" id="BBF69210.1"/>
    </source>
</evidence>
<dbReference type="Proteomes" id="UP001059971">
    <property type="component" value="Chromosome 1"/>
</dbReference>
<keyword evidence="4" id="KW-0233">DNA recombination</keyword>
<comment type="similarity">
    <text evidence="1">Belongs to the 'phage' integrase family.</text>
</comment>
<evidence type="ECO:0000313" key="9">
    <source>
        <dbReference type="Proteomes" id="UP001059971"/>
    </source>
</evidence>
<feature type="domain" description="Core-binding (CB)" evidence="7">
    <location>
        <begin position="97"/>
        <end position="187"/>
    </location>
</feature>
<feature type="domain" description="Tyr recombinase" evidence="6">
    <location>
        <begin position="210"/>
        <end position="402"/>
    </location>
</feature>
<dbReference type="PROSITE" id="PS51900">
    <property type="entry name" value="CB"/>
    <property type="match status" value="1"/>
</dbReference>
<dbReference type="PROSITE" id="PS51898">
    <property type="entry name" value="TYR_RECOMBINASE"/>
    <property type="match status" value="1"/>
</dbReference>
<organism evidence="8 9">
    <name type="scientific">Sphingomonas bisphenolicum</name>
    <dbReference type="NCBI Taxonomy" id="296544"/>
    <lineage>
        <taxon>Bacteria</taxon>
        <taxon>Pseudomonadati</taxon>
        <taxon>Pseudomonadota</taxon>
        <taxon>Alphaproteobacteria</taxon>
        <taxon>Sphingomonadales</taxon>
        <taxon>Sphingomonadaceae</taxon>
        <taxon>Sphingomonas</taxon>
    </lineage>
</organism>
<evidence type="ECO:0000256" key="4">
    <source>
        <dbReference type="ARBA" id="ARBA00023172"/>
    </source>
</evidence>
<keyword evidence="9" id="KW-1185">Reference proteome</keyword>
<dbReference type="EMBL" id="AP018817">
    <property type="protein sequence ID" value="BBF69210.1"/>
    <property type="molecule type" value="Genomic_DNA"/>
</dbReference>
<dbReference type="Gene3D" id="3.30.160.390">
    <property type="entry name" value="Integrase, DNA-binding domain"/>
    <property type="match status" value="1"/>
</dbReference>
<accession>A0ABM7FVS9</accession>
<evidence type="ECO:0000256" key="1">
    <source>
        <dbReference type="ARBA" id="ARBA00008857"/>
    </source>
</evidence>
<dbReference type="PANTHER" id="PTHR30629">
    <property type="entry name" value="PROPHAGE INTEGRASE"/>
    <property type="match status" value="1"/>
</dbReference>
<keyword evidence="3 5" id="KW-0238">DNA-binding</keyword>
<evidence type="ECO:0000259" key="6">
    <source>
        <dbReference type="PROSITE" id="PS51898"/>
    </source>
</evidence>
<dbReference type="InterPro" id="IPR044068">
    <property type="entry name" value="CB"/>
</dbReference>
<protein>
    <submittedName>
        <fullName evidence="8">Integrase</fullName>
    </submittedName>
</protein>
<evidence type="ECO:0000256" key="5">
    <source>
        <dbReference type="PROSITE-ProRule" id="PRU01248"/>
    </source>
</evidence>
<gene>
    <name evidence="8" type="ORF">SBA_ch1_14100</name>
</gene>
<dbReference type="SUPFAM" id="SSF56349">
    <property type="entry name" value="DNA breaking-rejoining enzymes"/>
    <property type="match status" value="1"/>
</dbReference>
<dbReference type="Pfam" id="PF13356">
    <property type="entry name" value="Arm-DNA-bind_3"/>
    <property type="match status" value="1"/>
</dbReference>
<dbReference type="InterPro" id="IPR002104">
    <property type="entry name" value="Integrase_catalytic"/>
</dbReference>
<dbReference type="PANTHER" id="PTHR30629:SF2">
    <property type="entry name" value="PROPHAGE INTEGRASE INTS-RELATED"/>
    <property type="match status" value="1"/>
</dbReference>
<sequence length="426" mass="48255">MMLKAWNHKALLAYGYGGEGGKPERLRDPTGNALFLKVSASSKTWIVQMRTPKPTTITIGKFPAVGLNDARRRAADLQQRKEAGTLLAPVSEPVKAMTCQEAWDMWITALTTGTNFHGRKKVNKPNTLAAKQVSWRNVFQDAIGNRSVCDIGEDELADLIDEVRDDGLYAKADAAVRHIRAFFSWAKRTARKTGVKANPAENLIVGERAERKRHFTNEEVKWFAMAVMKEPPIWRDAYLLTLLTGMRRCEALHLARAEVNTEQHSLDLPASRMKPGVDFRFSVGPVAWQIIERRLRSSNSAYLFPSTSSKADSPISGYSSVQRRVRRNMQLEAEKAGKIIEHWILHDLRRTFSSGANAMMDRNESRLLPKDHIERCLSHVIGGVEGTYDQNDYFREKRRVWSCWEGEVRKIIGHKLFGNIENPVGD</sequence>
<dbReference type="InterPro" id="IPR050808">
    <property type="entry name" value="Phage_Integrase"/>
</dbReference>
<dbReference type="InterPro" id="IPR013762">
    <property type="entry name" value="Integrase-like_cat_sf"/>
</dbReference>
<dbReference type="Gene3D" id="1.10.150.130">
    <property type="match status" value="1"/>
</dbReference>
<dbReference type="InterPro" id="IPR038488">
    <property type="entry name" value="Integrase_DNA-bd_sf"/>
</dbReference>
<dbReference type="InterPro" id="IPR010998">
    <property type="entry name" value="Integrase_recombinase_N"/>
</dbReference>
<dbReference type="RefSeq" id="WP_261936357.1">
    <property type="nucleotide sequence ID" value="NZ_AP018817.1"/>
</dbReference>
<evidence type="ECO:0000256" key="2">
    <source>
        <dbReference type="ARBA" id="ARBA00022908"/>
    </source>
</evidence>
<keyword evidence="2" id="KW-0229">DNA integration</keyword>
<evidence type="ECO:0000256" key="3">
    <source>
        <dbReference type="ARBA" id="ARBA00023125"/>
    </source>
</evidence>
<reference evidence="8" key="1">
    <citation type="submission" date="2018-07" db="EMBL/GenBank/DDBJ databases">
        <title>Complete genome sequence of Sphingomonas bisphenolicum strain AO1, a bisphenol A degradative bacterium isolated from Japanese farm field.</title>
        <authorList>
            <person name="Murakami M."/>
            <person name="Koh M."/>
            <person name="Koba S."/>
            <person name="Matsumura Y."/>
        </authorList>
    </citation>
    <scope>NUCLEOTIDE SEQUENCE</scope>
    <source>
        <strain evidence="8">AO1</strain>
    </source>
</reference>
<evidence type="ECO:0000259" key="7">
    <source>
        <dbReference type="PROSITE" id="PS51900"/>
    </source>
</evidence>
<dbReference type="Pfam" id="PF00589">
    <property type="entry name" value="Phage_integrase"/>
    <property type="match status" value="1"/>
</dbReference>
<proteinExistence type="inferred from homology"/>
<dbReference type="InterPro" id="IPR011010">
    <property type="entry name" value="DNA_brk_join_enz"/>
</dbReference>
<dbReference type="Gene3D" id="1.10.443.10">
    <property type="entry name" value="Intergrase catalytic core"/>
    <property type="match status" value="1"/>
</dbReference>
<dbReference type="InterPro" id="IPR025166">
    <property type="entry name" value="Integrase_DNA_bind_dom"/>
</dbReference>
<name>A0ABM7FVS9_9SPHN</name>